<evidence type="ECO:0000313" key="1">
    <source>
        <dbReference type="EMBL" id="MBS8122124.1"/>
    </source>
</evidence>
<protein>
    <submittedName>
        <fullName evidence="1">Glycosyltransferase, GT2 family</fullName>
    </submittedName>
</protein>
<gene>
    <name evidence="1" type="ORF">VAMP_119n36</name>
</gene>
<proteinExistence type="predicted"/>
<reference evidence="1 2" key="1">
    <citation type="journal article" date="2021" name="Nat. Commun.">
        <title>Reductive evolution and unique predatory mode in the CPR bacterium Vampirococcus lugosii.</title>
        <authorList>
            <person name="Moreira D."/>
            <person name="Zivanovic Y."/>
            <person name="Lopez-Archilla A.I."/>
            <person name="Iniesto M."/>
            <person name="Lopez-Garcia P."/>
        </authorList>
    </citation>
    <scope>NUCLEOTIDE SEQUENCE [LARGE SCALE GENOMIC DNA]</scope>
    <source>
        <strain evidence="1">Chiprana</strain>
    </source>
</reference>
<dbReference type="SUPFAM" id="SSF53448">
    <property type="entry name" value="Nucleotide-diphospho-sugar transferases"/>
    <property type="match status" value="1"/>
</dbReference>
<comment type="caution">
    <text evidence="1">The sequence shown here is derived from an EMBL/GenBank/DDBJ whole genome shotgun (WGS) entry which is preliminary data.</text>
</comment>
<name>A0ABS5QMD3_9BACT</name>
<dbReference type="EMBL" id="JAEDAM010000043">
    <property type="protein sequence ID" value="MBS8122124.1"/>
    <property type="molecule type" value="Genomic_DNA"/>
</dbReference>
<sequence>MNKKCVYTVITNNYCDLNDNNIKSNGWDYICFTDNRNIKSKFWKIIYIDNNSKNEIDHIKLSKEYKTQVLKHLNKYGVYLYIDGRIKIIKDINEYLKRLDNKDIVFMKHRQKSIKDQFNVIVENKYDKKEIIEKIKERHKEFGYEYNNGLIEGGVILFKNNERVKKFFDDWWFEIKNYSHRDQLSANFAIFLNPELKYLITKNPIYDSPKYFSLLKRKKSRFKIK</sequence>
<organism evidence="1 2">
    <name type="scientific">Candidatus Vampirococcus lugosii</name>
    <dbReference type="NCBI Taxonomy" id="2789015"/>
    <lineage>
        <taxon>Bacteria</taxon>
        <taxon>Candidatus Absconditibacteriota</taxon>
        <taxon>Vampirococcus</taxon>
    </lineage>
</organism>
<keyword evidence="2" id="KW-1185">Reference proteome</keyword>
<dbReference type="InterPro" id="IPR029044">
    <property type="entry name" value="Nucleotide-diphossugar_trans"/>
</dbReference>
<accession>A0ABS5QMD3</accession>
<evidence type="ECO:0000313" key="2">
    <source>
        <dbReference type="Proteomes" id="UP000680365"/>
    </source>
</evidence>
<dbReference type="Proteomes" id="UP000680365">
    <property type="component" value="Unassembled WGS sequence"/>
</dbReference>